<feature type="compositionally biased region" description="Polar residues" evidence="1">
    <location>
        <begin position="1"/>
        <end position="11"/>
    </location>
</feature>
<dbReference type="eggNOG" id="KOG1598">
    <property type="taxonomic scope" value="Eukaryota"/>
</dbReference>
<organism evidence="2 3">
    <name type="scientific">Amborella trichopoda</name>
    <dbReference type="NCBI Taxonomy" id="13333"/>
    <lineage>
        <taxon>Eukaryota</taxon>
        <taxon>Viridiplantae</taxon>
        <taxon>Streptophyta</taxon>
        <taxon>Embryophyta</taxon>
        <taxon>Tracheophyta</taxon>
        <taxon>Spermatophyta</taxon>
        <taxon>Magnoliopsida</taxon>
        <taxon>Amborellales</taxon>
        <taxon>Amborellaceae</taxon>
        <taxon>Amborella</taxon>
    </lineage>
</organism>
<dbReference type="PANTHER" id="PTHR48428:SF1">
    <property type="entry name" value="PLANT-SPECIFIC TFIIB-RELATED PROTEIN PTF2"/>
    <property type="match status" value="1"/>
</dbReference>
<dbReference type="InterPro" id="IPR053340">
    <property type="entry name" value="PTF2"/>
</dbReference>
<protein>
    <submittedName>
        <fullName evidence="2">Uncharacterized protein</fullName>
    </submittedName>
</protein>
<feature type="region of interest" description="Disordered" evidence="1">
    <location>
        <begin position="1"/>
        <end position="22"/>
    </location>
</feature>
<evidence type="ECO:0000313" key="2">
    <source>
        <dbReference type="EMBL" id="ERN06198.1"/>
    </source>
</evidence>
<dbReference type="AlphaFoldDB" id="W1PE25"/>
<gene>
    <name evidence="2" type="ORF">AMTR_s00016p00154120</name>
</gene>
<accession>W1PE25</accession>
<dbReference type="Gramene" id="ERN06198">
    <property type="protein sequence ID" value="ERN06198"/>
    <property type="gene ID" value="AMTR_s00016p00154120"/>
</dbReference>
<dbReference type="PANTHER" id="PTHR48428">
    <property type="entry name" value="PLANT-SPECIFIC TFIIB-RELATED PROTEIN PTF2"/>
    <property type="match status" value="1"/>
</dbReference>
<evidence type="ECO:0000256" key="1">
    <source>
        <dbReference type="SAM" id="MobiDB-lite"/>
    </source>
</evidence>
<dbReference type="EMBL" id="KI393908">
    <property type="protein sequence ID" value="ERN06198.1"/>
    <property type="molecule type" value="Genomic_DNA"/>
</dbReference>
<proteinExistence type="predicted"/>
<dbReference type="Proteomes" id="UP000017836">
    <property type="component" value="Unassembled WGS sequence"/>
</dbReference>
<dbReference type="HOGENOM" id="CLU_2100142_0_0_1"/>
<evidence type="ECO:0000313" key="3">
    <source>
        <dbReference type="Proteomes" id="UP000017836"/>
    </source>
</evidence>
<keyword evidence="3" id="KW-1185">Reference proteome</keyword>
<reference evidence="3" key="1">
    <citation type="journal article" date="2013" name="Science">
        <title>The Amborella genome and the evolution of flowering plants.</title>
        <authorList>
            <consortium name="Amborella Genome Project"/>
        </authorList>
    </citation>
    <scope>NUCLEOTIDE SEQUENCE [LARGE SCALE GENOMIC DNA]</scope>
</reference>
<dbReference type="STRING" id="13333.W1PE25"/>
<name>W1PE25_AMBTC</name>
<sequence length="116" mass="13638">MSSFTCKSENGVTIDLDDDDSNHPSQCVHFKKKRKRGIEGNNIDWEDNTIEILLLHRVSEEEVVKGHYRSLLDRYVFDFDSDISDEEFRSYARSKDEVNGVPLLLFSWYYFSTVFT</sequence>